<evidence type="ECO:0000313" key="7">
    <source>
        <dbReference type="Proteomes" id="UP000503308"/>
    </source>
</evidence>
<dbReference type="PRINTS" id="PR00455">
    <property type="entry name" value="HTHTETR"/>
</dbReference>
<evidence type="ECO:0000256" key="1">
    <source>
        <dbReference type="ARBA" id="ARBA00023015"/>
    </source>
</evidence>
<gene>
    <name evidence="6" type="ORF">G3256_18490</name>
</gene>
<dbReference type="PANTHER" id="PTHR30055:SF234">
    <property type="entry name" value="HTH-TYPE TRANSCRIPTIONAL REGULATOR BETI"/>
    <property type="match status" value="1"/>
</dbReference>
<dbReference type="KEGG" id="rpon:G3256_18490"/>
<dbReference type="PANTHER" id="PTHR30055">
    <property type="entry name" value="HTH-TYPE TRANSCRIPTIONAL REGULATOR RUTR"/>
    <property type="match status" value="1"/>
</dbReference>
<dbReference type="PROSITE" id="PS50977">
    <property type="entry name" value="HTH_TETR_2"/>
    <property type="match status" value="1"/>
</dbReference>
<keyword evidence="7" id="KW-1185">Reference proteome</keyword>
<dbReference type="Gene3D" id="1.10.357.10">
    <property type="entry name" value="Tetracycline Repressor, domain 2"/>
    <property type="match status" value="1"/>
</dbReference>
<evidence type="ECO:0000256" key="3">
    <source>
        <dbReference type="ARBA" id="ARBA00023163"/>
    </source>
</evidence>
<evidence type="ECO:0000256" key="2">
    <source>
        <dbReference type="ARBA" id="ARBA00023125"/>
    </source>
</evidence>
<proteinExistence type="predicted"/>
<dbReference type="SUPFAM" id="SSF46689">
    <property type="entry name" value="Homeodomain-like"/>
    <property type="match status" value="1"/>
</dbReference>
<accession>A0A858SWZ7</accession>
<organism evidence="6 7">
    <name type="scientific">Roseobacter ponti</name>
    <dbReference type="NCBI Taxonomy" id="1891787"/>
    <lineage>
        <taxon>Bacteria</taxon>
        <taxon>Pseudomonadati</taxon>
        <taxon>Pseudomonadota</taxon>
        <taxon>Alphaproteobacteria</taxon>
        <taxon>Rhodobacterales</taxon>
        <taxon>Roseobacteraceae</taxon>
        <taxon>Roseobacter</taxon>
    </lineage>
</organism>
<dbReference type="InterPro" id="IPR036271">
    <property type="entry name" value="Tet_transcr_reg_TetR-rel_C_sf"/>
</dbReference>
<reference evidence="6 7" key="1">
    <citation type="submission" date="2020-02" db="EMBL/GenBank/DDBJ databases">
        <title>Genome sequence of Roseobacter ponti.</title>
        <authorList>
            <person name="Hollensteiner J."/>
            <person name="Schneider D."/>
            <person name="Poehlein A."/>
            <person name="Daniel R."/>
        </authorList>
    </citation>
    <scope>NUCLEOTIDE SEQUENCE [LARGE SCALE GENOMIC DNA]</scope>
    <source>
        <strain evidence="6 7">DSM 106830</strain>
    </source>
</reference>
<feature type="domain" description="HTH tetR-type" evidence="5">
    <location>
        <begin position="4"/>
        <end position="64"/>
    </location>
</feature>
<evidence type="ECO:0000256" key="4">
    <source>
        <dbReference type="PROSITE-ProRule" id="PRU00335"/>
    </source>
</evidence>
<dbReference type="InterPro" id="IPR001647">
    <property type="entry name" value="HTH_TetR"/>
</dbReference>
<keyword evidence="3" id="KW-0804">Transcription</keyword>
<dbReference type="EMBL" id="CP048788">
    <property type="protein sequence ID" value="QJF53294.1"/>
    <property type="molecule type" value="Genomic_DNA"/>
</dbReference>
<dbReference type="AlphaFoldDB" id="A0A858SWZ7"/>
<dbReference type="InterPro" id="IPR009057">
    <property type="entry name" value="Homeodomain-like_sf"/>
</dbReference>
<sequence>MAPGDRREAILDAAQALFMSNGWEQVTIADVLEAADISRGGFYHHFSAKEDLLTGIVTRTTAQALAAAEDIRSQTSGDALARLNAFLCGSVRWKADNIHEMRYFSEVLTRPGNDMLYRRIFDATAAEVIPVLKRMISDGASEGTFNVSDAGLTAEIIVGLGQGRQHVLSEAMTLALKGNLDQGTDVLTARMQAEGAVCDRLLGLPGGSVLLSDPRDYRRMLAGLASIDDAAAGGPAPANESLKQERT</sequence>
<evidence type="ECO:0000313" key="6">
    <source>
        <dbReference type="EMBL" id="QJF53294.1"/>
    </source>
</evidence>
<protein>
    <submittedName>
        <fullName evidence="6">TetR/AcrR family transcriptional regulator</fullName>
    </submittedName>
</protein>
<evidence type="ECO:0000259" key="5">
    <source>
        <dbReference type="PROSITE" id="PS50977"/>
    </source>
</evidence>
<keyword evidence="1" id="KW-0805">Transcription regulation</keyword>
<dbReference type="SUPFAM" id="SSF48498">
    <property type="entry name" value="Tetracyclin repressor-like, C-terminal domain"/>
    <property type="match status" value="1"/>
</dbReference>
<dbReference type="InterPro" id="IPR050109">
    <property type="entry name" value="HTH-type_TetR-like_transc_reg"/>
</dbReference>
<dbReference type="Proteomes" id="UP000503308">
    <property type="component" value="Chromosome"/>
</dbReference>
<dbReference type="Pfam" id="PF00440">
    <property type="entry name" value="TetR_N"/>
    <property type="match status" value="1"/>
</dbReference>
<keyword evidence="2 4" id="KW-0238">DNA-binding</keyword>
<feature type="DNA-binding region" description="H-T-H motif" evidence="4">
    <location>
        <begin position="27"/>
        <end position="46"/>
    </location>
</feature>
<dbReference type="GO" id="GO:0003700">
    <property type="term" value="F:DNA-binding transcription factor activity"/>
    <property type="evidence" value="ECO:0007669"/>
    <property type="project" value="TreeGrafter"/>
</dbReference>
<name>A0A858SWZ7_9RHOB</name>
<dbReference type="GO" id="GO:0000976">
    <property type="term" value="F:transcription cis-regulatory region binding"/>
    <property type="evidence" value="ECO:0007669"/>
    <property type="project" value="TreeGrafter"/>
</dbReference>